<evidence type="ECO:0000313" key="1">
    <source>
        <dbReference type="EMBL" id="KAK7386993.1"/>
    </source>
</evidence>
<keyword evidence="2" id="KW-1185">Reference proteome</keyword>
<proteinExistence type="predicted"/>
<dbReference type="AlphaFoldDB" id="A0AAN9S0Q9"/>
<sequence length="71" mass="7907">MEKLGKNQKENVEVNGQACIHLALQCQIIIGFSDSFKDVNLMSRDITQGSPQDARLGFNVIPKDGQNFDIQ</sequence>
<dbReference type="EMBL" id="JAYMYS010000007">
    <property type="protein sequence ID" value="KAK7386993.1"/>
    <property type="molecule type" value="Genomic_DNA"/>
</dbReference>
<accession>A0AAN9S0Q9</accession>
<name>A0AAN9S0Q9_PSOTE</name>
<evidence type="ECO:0000313" key="2">
    <source>
        <dbReference type="Proteomes" id="UP001386955"/>
    </source>
</evidence>
<dbReference type="Proteomes" id="UP001386955">
    <property type="component" value="Unassembled WGS sequence"/>
</dbReference>
<gene>
    <name evidence="1" type="ORF">VNO78_27421</name>
</gene>
<organism evidence="1 2">
    <name type="scientific">Psophocarpus tetragonolobus</name>
    <name type="common">Winged bean</name>
    <name type="synonym">Dolichos tetragonolobus</name>
    <dbReference type="NCBI Taxonomy" id="3891"/>
    <lineage>
        <taxon>Eukaryota</taxon>
        <taxon>Viridiplantae</taxon>
        <taxon>Streptophyta</taxon>
        <taxon>Embryophyta</taxon>
        <taxon>Tracheophyta</taxon>
        <taxon>Spermatophyta</taxon>
        <taxon>Magnoliopsida</taxon>
        <taxon>eudicotyledons</taxon>
        <taxon>Gunneridae</taxon>
        <taxon>Pentapetalae</taxon>
        <taxon>rosids</taxon>
        <taxon>fabids</taxon>
        <taxon>Fabales</taxon>
        <taxon>Fabaceae</taxon>
        <taxon>Papilionoideae</taxon>
        <taxon>50 kb inversion clade</taxon>
        <taxon>NPAAA clade</taxon>
        <taxon>indigoferoid/millettioid clade</taxon>
        <taxon>Phaseoleae</taxon>
        <taxon>Psophocarpus</taxon>
    </lineage>
</organism>
<reference evidence="1 2" key="1">
    <citation type="submission" date="2024-01" db="EMBL/GenBank/DDBJ databases">
        <title>The genomes of 5 underutilized Papilionoideae crops provide insights into root nodulation and disease resistanc.</title>
        <authorList>
            <person name="Jiang F."/>
        </authorList>
    </citation>
    <scope>NUCLEOTIDE SEQUENCE [LARGE SCALE GENOMIC DNA]</scope>
    <source>
        <strain evidence="1">DUOXIRENSHENG_FW03</strain>
        <tissue evidence="1">Leaves</tissue>
    </source>
</reference>
<comment type="caution">
    <text evidence="1">The sequence shown here is derived from an EMBL/GenBank/DDBJ whole genome shotgun (WGS) entry which is preliminary data.</text>
</comment>
<protein>
    <submittedName>
        <fullName evidence="1">Uncharacterized protein</fullName>
    </submittedName>
</protein>